<keyword evidence="3" id="KW-1185">Reference proteome</keyword>
<dbReference type="InterPro" id="IPR036305">
    <property type="entry name" value="RGS_sf"/>
</dbReference>
<dbReference type="OMA" id="HHKQKVQ"/>
<dbReference type="PANTHER" id="PTHR10845">
    <property type="entry name" value="REGULATOR OF G PROTEIN SIGNALING"/>
    <property type="match status" value="1"/>
</dbReference>
<dbReference type="SMART" id="SM00315">
    <property type="entry name" value="RGS"/>
    <property type="match status" value="1"/>
</dbReference>
<dbReference type="PRINTS" id="PR01301">
    <property type="entry name" value="RGSPROTEIN"/>
</dbReference>
<dbReference type="STRING" id="51511.ENSCSAVP00000006117"/>
<dbReference type="AlphaFoldDB" id="H2YLB5"/>
<feature type="domain" description="RGS" evidence="1">
    <location>
        <begin position="18"/>
        <end position="123"/>
    </location>
</feature>
<evidence type="ECO:0000259" key="1">
    <source>
        <dbReference type="PROSITE" id="PS50132"/>
    </source>
</evidence>
<reference evidence="2" key="3">
    <citation type="submission" date="2025-09" db="UniProtKB">
        <authorList>
            <consortium name="Ensembl"/>
        </authorList>
    </citation>
    <scope>IDENTIFICATION</scope>
</reference>
<dbReference type="HOGENOM" id="CLU_059863_1_0_1"/>
<proteinExistence type="predicted"/>
<dbReference type="SUPFAM" id="SSF48097">
    <property type="entry name" value="Regulator of G-protein signaling, RGS"/>
    <property type="match status" value="1"/>
</dbReference>
<reference evidence="2" key="2">
    <citation type="submission" date="2025-08" db="UniProtKB">
        <authorList>
            <consortium name="Ensembl"/>
        </authorList>
    </citation>
    <scope>IDENTIFICATION</scope>
</reference>
<dbReference type="InParanoid" id="H2YLB5"/>
<evidence type="ECO:0000313" key="3">
    <source>
        <dbReference type="Proteomes" id="UP000007875"/>
    </source>
</evidence>
<sequence length="130" mass="15292">MRKHKKNIRRESNVKPTTLEDVLSNKASTTSFREFLVSEFSSENLDFWLECEEYKSLKPHKLKKVANQIYVEYLAPGADKQVNLDSRTKELTWSRIATPSYATFDVAQTHIFNLMQTDSFTRYKRFCKLS</sequence>
<reference evidence="3" key="1">
    <citation type="submission" date="2003-08" db="EMBL/GenBank/DDBJ databases">
        <authorList>
            <person name="Birren B."/>
            <person name="Nusbaum C."/>
            <person name="Abebe A."/>
            <person name="Abouelleil A."/>
            <person name="Adekoya E."/>
            <person name="Ait-zahra M."/>
            <person name="Allen N."/>
            <person name="Allen T."/>
            <person name="An P."/>
            <person name="Anderson M."/>
            <person name="Anderson S."/>
            <person name="Arachchi H."/>
            <person name="Armbruster J."/>
            <person name="Bachantsang P."/>
            <person name="Baldwin J."/>
            <person name="Barry A."/>
            <person name="Bayul T."/>
            <person name="Blitshsteyn B."/>
            <person name="Bloom T."/>
            <person name="Blye J."/>
            <person name="Boguslavskiy L."/>
            <person name="Borowsky M."/>
            <person name="Boukhgalter B."/>
            <person name="Brunache A."/>
            <person name="Butler J."/>
            <person name="Calixte N."/>
            <person name="Calvo S."/>
            <person name="Camarata J."/>
            <person name="Campo K."/>
            <person name="Chang J."/>
            <person name="Cheshatsang Y."/>
            <person name="Citroen M."/>
            <person name="Collymore A."/>
            <person name="Considine T."/>
            <person name="Cook A."/>
            <person name="Cooke P."/>
            <person name="Corum B."/>
            <person name="Cuomo C."/>
            <person name="David R."/>
            <person name="Dawoe T."/>
            <person name="Degray S."/>
            <person name="Dodge S."/>
            <person name="Dooley K."/>
            <person name="Dorje P."/>
            <person name="Dorjee K."/>
            <person name="Dorris L."/>
            <person name="Duffey N."/>
            <person name="Dupes A."/>
            <person name="Elkins T."/>
            <person name="Engels R."/>
            <person name="Erickson J."/>
            <person name="Farina A."/>
            <person name="Faro S."/>
            <person name="Ferreira P."/>
            <person name="Fischer H."/>
            <person name="Fitzgerald M."/>
            <person name="Foley K."/>
            <person name="Gage D."/>
            <person name="Galagan J."/>
            <person name="Gearin G."/>
            <person name="Gnerre S."/>
            <person name="Gnirke A."/>
            <person name="Goyette A."/>
            <person name="Graham J."/>
            <person name="Grandbois E."/>
            <person name="Gyaltsen K."/>
            <person name="Hafez N."/>
            <person name="Hagopian D."/>
            <person name="Hagos B."/>
            <person name="Hall J."/>
            <person name="Hatcher B."/>
            <person name="Heller A."/>
            <person name="Higgins H."/>
            <person name="Honan T."/>
            <person name="Horn A."/>
            <person name="Houde N."/>
            <person name="Hughes L."/>
            <person name="Hulme W."/>
            <person name="Husby E."/>
            <person name="Iliev I."/>
            <person name="Jaffe D."/>
            <person name="Jones C."/>
            <person name="Kamal M."/>
            <person name="Kamat A."/>
            <person name="Kamvysselis M."/>
            <person name="Karlsson E."/>
            <person name="Kells C."/>
            <person name="Kieu A."/>
            <person name="Kisner P."/>
            <person name="Kodira C."/>
            <person name="Kulbokas E."/>
            <person name="Labutti K."/>
            <person name="Lama D."/>
            <person name="Landers T."/>
            <person name="Leger J."/>
            <person name="Levine S."/>
            <person name="Lewis D."/>
            <person name="Lewis T."/>
            <person name="Lindblad-toh K."/>
            <person name="Liu X."/>
            <person name="Lokyitsang T."/>
            <person name="Lokyitsang Y."/>
            <person name="Lucien O."/>
            <person name="Lui A."/>
            <person name="Ma L.J."/>
            <person name="Mabbitt R."/>
            <person name="Macdonald J."/>
            <person name="Maclean C."/>
            <person name="Major J."/>
            <person name="Manning J."/>
            <person name="Marabella R."/>
            <person name="Maru K."/>
            <person name="Matthews C."/>
            <person name="Mauceli E."/>
            <person name="Mccarthy M."/>
            <person name="Mcdonough S."/>
            <person name="Mcghee T."/>
            <person name="Meldrim J."/>
            <person name="Meneus L."/>
            <person name="Mesirov J."/>
            <person name="Mihalev A."/>
            <person name="Mihova T."/>
            <person name="Mikkelsen T."/>
            <person name="Mlenga V."/>
            <person name="Moru K."/>
            <person name="Mozes J."/>
            <person name="Mulrain L."/>
            <person name="Munson G."/>
            <person name="Naylor J."/>
            <person name="Newes C."/>
            <person name="Nguyen C."/>
            <person name="Nguyen N."/>
            <person name="Nguyen T."/>
            <person name="Nicol R."/>
            <person name="Nielsen C."/>
            <person name="Nizzari M."/>
            <person name="Norbu C."/>
            <person name="Norbu N."/>
            <person name="O'donnell P."/>
            <person name="Okoawo O."/>
            <person name="O'leary S."/>
            <person name="Omotosho B."/>
            <person name="O'neill K."/>
            <person name="Osman S."/>
            <person name="Parker S."/>
            <person name="Perrin D."/>
            <person name="Phunkhang P."/>
            <person name="Piqani B."/>
            <person name="Purcell S."/>
            <person name="Rachupka T."/>
            <person name="Ramasamy U."/>
            <person name="Rameau R."/>
            <person name="Ray V."/>
            <person name="Raymond C."/>
            <person name="Retta R."/>
            <person name="Richardson S."/>
            <person name="Rise C."/>
            <person name="Rodriguez J."/>
            <person name="Rogers J."/>
            <person name="Rogov P."/>
            <person name="Rutman M."/>
            <person name="Schupbach R."/>
            <person name="Seaman C."/>
            <person name="Settipalli S."/>
            <person name="Sharpe T."/>
            <person name="Sheridan J."/>
            <person name="Sherpa N."/>
            <person name="Shi J."/>
            <person name="Smirnov S."/>
            <person name="Smith C."/>
            <person name="Sougnez C."/>
            <person name="Spencer B."/>
            <person name="Stalker J."/>
            <person name="Stange-thomann N."/>
            <person name="Stavropoulos S."/>
            <person name="Stetson K."/>
            <person name="Stone C."/>
            <person name="Stone S."/>
            <person name="Stubbs M."/>
            <person name="Talamas J."/>
            <person name="Tchuinga P."/>
            <person name="Tenzing P."/>
            <person name="Tesfaye S."/>
            <person name="Theodore J."/>
            <person name="Thoulutsang Y."/>
            <person name="Topham K."/>
            <person name="Towey S."/>
            <person name="Tsamla T."/>
            <person name="Tsomo N."/>
            <person name="Vallee D."/>
            <person name="Vassiliev H."/>
            <person name="Venkataraman V."/>
            <person name="Vinson J."/>
            <person name="Vo A."/>
            <person name="Wade C."/>
            <person name="Wang S."/>
            <person name="Wangchuk T."/>
            <person name="Wangdi T."/>
            <person name="Whittaker C."/>
            <person name="Wilkinson J."/>
            <person name="Wu Y."/>
            <person name="Wyman D."/>
            <person name="Yadav S."/>
            <person name="Yang S."/>
            <person name="Yang X."/>
            <person name="Yeager S."/>
            <person name="Yee E."/>
            <person name="Young G."/>
            <person name="Zainoun J."/>
            <person name="Zembeck L."/>
            <person name="Zimmer A."/>
            <person name="Zody M."/>
            <person name="Lander E."/>
        </authorList>
    </citation>
    <scope>NUCLEOTIDE SEQUENCE [LARGE SCALE GENOMIC DNA]</scope>
</reference>
<dbReference type="eggNOG" id="KOG3589">
    <property type="taxonomic scope" value="Eukaryota"/>
</dbReference>
<protein>
    <recommendedName>
        <fullName evidence="1">RGS domain-containing protein</fullName>
    </recommendedName>
</protein>
<dbReference type="Proteomes" id="UP000007875">
    <property type="component" value="Unassembled WGS sequence"/>
</dbReference>
<dbReference type="PROSITE" id="PS50132">
    <property type="entry name" value="RGS"/>
    <property type="match status" value="1"/>
</dbReference>
<dbReference type="Gene3D" id="1.10.167.10">
    <property type="entry name" value="Regulator of G-protein Signalling 4, domain 2"/>
    <property type="match status" value="1"/>
</dbReference>
<dbReference type="Pfam" id="PF00615">
    <property type="entry name" value="RGS"/>
    <property type="match status" value="1"/>
</dbReference>
<organism evidence="2 3">
    <name type="scientific">Ciona savignyi</name>
    <name type="common">Pacific transparent sea squirt</name>
    <dbReference type="NCBI Taxonomy" id="51511"/>
    <lineage>
        <taxon>Eukaryota</taxon>
        <taxon>Metazoa</taxon>
        <taxon>Chordata</taxon>
        <taxon>Tunicata</taxon>
        <taxon>Ascidiacea</taxon>
        <taxon>Phlebobranchia</taxon>
        <taxon>Cionidae</taxon>
        <taxon>Ciona</taxon>
    </lineage>
</organism>
<evidence type="ECO:0000313" key="2">
    <source>
        <dbReference type="Ensembl" id="ENSCSAVP00000006117.1"/>
    </source>
</evidence>
<dbReference type="PANTHER" id="PTHR10845:SF259">
    <property type="entry name" value="RGS DOMAIN-CONTAINING PROTEIN-RELATED"/>
    <property type="match status" value="1"/>
</dbReference>
<dbReference type="FunFam" id="1.10.167.10:FF:000001">
    <property type="entry name" value="Putative regulator of g-protein signaling 12"/>
    <property type="match status" value="1"/>
</dbReference>
<accession>H2YLB5</accession>
<dbReference type="InterPro" id="IPR044926">
    <property type="entry name" value="RGS_subdomain_2"/>
</dbReference>
<dbReference type="GeneTree" id="ENSGT00940000157380"/>
<dbReference type="Ensembl" id="ENSCSAVT00000006195.1">
    <property type="protein sequence ID" value="ENSCSAVP00000006117.1"/>
    <property type="gene ID" value="ENSCSAVG00000003655.1"/>
</dbReference>
<name>H2YLB5_CIOSA</name>
<dbReference type="InterPro" id="IPR016137">
    <property type="entry name" value="RGS"/>
</dbReference>